<dbReference type="EMBL" id="JRPL02000032">
    <property type="protein sequence ID" value="TLD80632.1"/>
    <property type="molecule type" value="Genomic_DNA"/>
</dbReference>
<gene>
    <name evidence="1" type="primary">tssF</name>
    <name evidence="1" type="ORF">LS81_009455</name>
</gene>
<dbReference type="InterPro" id="IPR010272">
    <property type="entry name" value="T6SS_TssF"/>
</dbReference>
<dbReference type="AlphaFoldDB" id="A0A099VAM1"/>
<proteinExistence type="predicted"/>
<dbReference type="PANTHER" id="PTHR35370:SF1">
    <property type="entry name" value="TYPE VI SECRETION SYSTEM COMPONENT TSSF1"/>
    <property type="match status" value="1"/>
</dbReference>
<accession>A0A099VAM1</accession>
<dbReference type="NCBIfam" id="TIGR03359">
    <property type="entry name" value="VI_chp_6"/>
    <property type="match status" value="1"/>
</dbReference>
<sequence length="572" mass="66192">MKNIFYFRKEIDYLQKTRELFINKYPKLAPFLACNSNDPDVERIIESLAILTAKINEELDGNIPSLAESLINILMPNYTNSLPSFCIQNFNLKPDSKDNNVFIPRHTSVVSSPVQSVRCEFRTIYDVMLHPLKIYNVDVGSEGKYTTFVIDIETTQDHLTIADINIKYLNLYLGNEVYTANTLLLWLLQYVKEIIILSYDTHTNFKIPTHCLQPMGFNRNESVLDNDDLGFSAFMLLQELFFMSEKFHFIHLEGLEALKDVKSKKMGIKFIFNKELPKNCLPRANQFSLFATPAINLFSTQAEPILLDHSRNTHRIFVDRMHEQAYCVIQILKVKAHSSDTGRRVFKNYYSFERFEFLNKSNDFYALANKVDAHGQHYKEISFYTKHHRKETISMDVLCSNNDIPAQLKLHDINEILDYKSVTTENITLPTPIKHIDMDSDMMWNLVVILSFNYQNITKKESLLSLLHIFGFTFDSQDKHFLTNLSDAIINIQSQPTYKVHGCITRRGILVTISMDETKFYCLGEVYKIGLIFSHLFASFAAINSFCELNIICVLSNTIFTYPVQFGNKALL</sequence>
<dbReference type="RefSeq" id="WP_034346857.1">
    <property type="nucleotide sequence ID" value="NZ_FZNG01000018.1"/>
</dbReference>
<dbReference type="Proteomes" id="UP000029878">
    <property type="component" value="Unassembled WGS sequence"/>
</dbReference>
<evidence type="ECO:0000313" key="1">
    <source>
        <dbReference type="EMBL" id="TLD80632.1"/>
    </source>
</evidence>
<dbReference type="PIRSF" id="PIRSF028304">
    <property type="entry name" value="UCP028304"/>
    <property type="match status" value="1"/>
</dbReference>
<reference evidence="1 2" key="1">
    <citation type="journal article" date="2014" name="Genome Announc.">
        <title>Draft genome sequences of eight enterohepatic helicobacter species isolated from both laboratory and wild rodents.</title>
        <authorList>
            <person name="Sheh A."/>
            <person name="Shen Z."/>
            <person name="Fox J.G."/>
        </authorList>
    </citation>
    <scope>NUCLEOTIDE SEQUENCE [LARGE SCALE GENOMIC DNA]</scope>
    <source>
        <strain evidence="1 2">ATCC 700114</strain>
    </source>
</reference>
<comment type="caution">
    <text evidence="1">The sequence shown here is derived from an EMBL/GenBank/DDBJ whole genome shotgun (WGS) entry which is preliminary data.</text>
</comment>
<dbReference type="PANTHER" id="PTHR35370">
    <property type="entry name" value="CYTOPLASMIC PROTEIN-RELATED-RELATED"/>
    <property type="match status" value="1"/>
</dbReference>
<evidence type="ECO:0000313" key="2">
    <source>
        <dbReference type="Proteomes" id="UP000029878"/>
    </source>
</evidence>
<dbReference type="OrthoDB" id="9763676at2"/>
<dbReference type="Pfam" id="PF05947">
    <property type="entry name" value="T6SS_TssF"/>
    <property type="match status" value="1"/>
</dbReference>
<protein>
    <submittedName>
        <fullName evidence="1">Type VI secretion system baseplate subunit TssF</fullName>
    </submittedName>
</protein>
<name>A0A099VAM1_9HELI</name>
<organism evidence="1 2">
    <name type="scientific">Helicobacter trogontum</name>
    <dbReference type="NCBI Taxonomy" id="50960"/>
    <lineage>
        <taxon>Bacteria</taxon>
        <taxon>Pseudomonadati</taxon>
        <taxon>Campylobacterota</taxon>
        <taxon>Epsilonproteobacteria</taxon>
        <taxon>Campylobacterales</taxon>
        <taxon>Helicobacteraceae</taxon>
        <taxon>Helicobacter</taxon>
    </lineage>
</organism>